<evidence type="ECO:0000256" key="11">
    <source>
        <dbReference type="PIRSR" id="PIRSR634183-1"/>
    </source>
</evidence>
<dbReference type="GO" id="GO:0050660">
    <property type="term" value="F:flavin adenine dinucleotide binding"/>
    <property type="evidence" value="ECO:0007669"/>
    <property type="project" value="InterPro"/>
</dbReference>
<dbReference type="FunFam" id="2.40.110.10:FF:000004">
    <property type="entry name" value="Isovaleryl-CoA dehydrogenase, mitochondrial"/>
    <property type="match status" value="1"/>
</dbReference>
<evidence type="ECO:0000256" key="5">
    <source>
        <dbReference type="ARBA" id="ARBA00018258"/>
    </source>
</evidence>
<dbReference type="PANTHER" id="PTHR43884:SF12">
    <property type="entry name" value="ISOVALERYL-COA DEHYDROGENASE, MITOCHONDRIAL-RELATED"/>
    <property type="match status" value="1"/>
</dbReference>
<comment type="similarity">
    <text evidence="3 14">Belongs to the acyl-CoA dehydrogenase family.</text>
</comment>
<comment type="catalytic activity">
    <reaction evidence="10">
        <text>3-methylbutanoyl-CoA + oxidized [electron-transfer flavoprotein] + H(+) = 3-methylbut-2-enoyl-CoA + reduced [electron-transfer flavoprotein]</text>
        <dbReference type="Rhea" id="RHEA:12276"/>
        <dbReference type="Rhea" id="RHEA-COMP:10685"/>
        <dbReference type="Rhea" id="RHEA-COMP:10686"/>
        <dbReference type="ChEBI" id="CHEBI:15378"/>
        <dbReference type="ChEBI" id="CHEBI:57344"/>
        <dbReference type="ChEBI" id="CHEBI:57345"/>
        <dbReference type="ChEBI" id="CHEBI:57692"/>
        <dbReference type="ChEBI" id="CHEBI:58307"/>
        <dbReference type="EC" id="1.3.8.4"/>
    </reaction>
</comment>
<dbReference type="OrthoDB" id="9769473at2"/>
<dbReference type="Pfam" id="PF00441">
    <property type="entry name" value="Acyl-CoA_dh_1"/>
    <property type="match status" value="1"/>
</dbReference>
<dbReference type="CDD" id="cd01156">
    <property type="entry name" value="IVD"/>
    <property type="match status" value="1"/>
</dbReference>
<dbReference type="SUPFAM" id="SSF47203">
    <property type="entry name" value="Acyl-CoA dehydrogenase C-terminal domain-like"/>
    <property type="match status" value="1"/>
</dbReference>
<accession>A0A5S3V3J4</accession>
<feature type="binding site" evidence="13">
    <location>
        <begin position="345"/>
        <end position="349"/>
    </location>
    <ligand>
        <name>FAD</name>
        <dbReference type="ChEBI" id="CHEBI:57692"/>
    </ligand>
</feature>
<dbReference type="Gene3D" id="1.10.540.10">
    <property type="entry name" value="Acyl-CoA dehydrogenase/oxidase, N-terminal domain"/>
    <property type="match status" value="1"/>
</dbReference>
<evidence type="ECO:0000256" key="8">
    <source>
        <dbReference type="ARBA" id="ARBA00022946"/>
    </source>
</evidence>
<dbReference type="GO" id="GO:0008470">
    <property type="term" value="F:3-methylbutanoyl-CoA dehydrogenase activity"/>
    <property type="evidence" value="ECO:0007669"/>
    <property type="project" value="UniProtKB-EC"/>
</dbReference>
<feature type="binding site" evidence="13">
    <location>
        <begin position="132"/>
        <end position="141"/>
    </location>
    <ligand>
        <name>FAD</name>
        <dbReference type="ChEBI" id="CHEBI:57692"/>
    </ligand>
</feature>
<dbReference type="InterPro" id="IPR036250">
    <property type="entry name" value="AcylCo_DH-like_C"/>
</dbReference>
<feature type="binding site" evidence="13">
    <location>
        <position position="277"/>
    </location>
    <ligand>
        <name>FAD</name>
        <dbReference type="ChEBI" id="CHEBI:57692"/>
    </ligand>
</feature>
<organism evidence="18 19">
    <name type="scientific">Pseudoalteromonas rubra</name>
    <dbReference type="NCBI Taxonomy" id="43658"/>
    <lineage>
        <taxon>Bacteria</taxon>
        <taxon>Pseudomonadati</taxon>
        <taxon>Pseudomonadota</taxon>
        <taxon>Gammaproteobacteria</taxon>
        <taxon>Alteromonadales</taxon>
        <taxon>Pseudoalteromonadaceae</taxon>
        <taxon>Pseudoalteromonas</taxon>
    </lineage>
</organism>
<evidence type="ECO:0000256" key="2">
    <source>
        <dbReference type="ARBA" id="ARBA00004898"/>
    </source>
</evidence>
<evidence type="ECO:0000313" key="19">
    <source>
        <dbReference type="Proteomes" id="UP000305729"/>
    </source>
</evidence>
<dbReference type="InterPro" id="IPR046373">
    <property type="entry name" value="Acyl-CoA_Oxase/DH_mid-dom_sf"/>
</dbReference>
<evidence type="ECO:0000256" key="13">
    <source>
        <dbReference type="PIRSR" id="PIRSR634183-3"/>
    </source>
</evidence>
<dbReference type="PIRSF" id="PIRSF016578">
    <property type="entry name" value="HsaA"/>
    <property type="match status" value="1"/>
</dbReference>
<dbReference type="InterPro" id="IPR013786">
    <property type="entry name" value="AcylCoA_DH/ox_N"/>
</dbReference>
<dbReference type="PANTHER" id="PTHR43884">
    <property type="entry name" value="ACYL-COA DEHYDROGENASE"/>
    <property type="match status" value="1"/>
</dbReference>
<name>A0A5S3V3J4_9GAMM</name>
<feature type="domain" description="Acyl-CoA dehydrogenase/oxidase C-terminal" evidence="15">
    <location>
        <begin position="238"/>
        <end position="386"/>
    </location>
</feature>
<evidence type="ECO:0000256" key="1">
    <source>
        <dbReference type="ARBA" id="ARBA00001974"/>
    </source>
</evidence>
<dbReference type="Gene3D" id="1.20.140.10">
    <property type="entry name" value="Butyryl-CoA Dehydrogenase, subunit A, domain 3"/>
    <property type="match status" value="1"/>
</dbReference>
<keyword evidence="9 14" id="KW-0560">Oxidoreductase</keyword>
<gene>
    <name evidence="18" type="ORF">CWC22_011505</name>
</gene>
<feature type="binding site" evidence="12">
    <location>
        <position position="141"/>
    </location>
    <ligand>
        <name>substrate</name>
    </ligand>
</feature>
<evidence type="ECO:0000256" key="7">
    <source>
        <dbReference type="ARBA" id="ARBA00022827"/>
    </source>
</evidence>
<feature type="binding site" evidence="13">
    <location>
        <begin position="165"/>
        <end position="167"/>
    </location>
    <ligand>
        <name>FAD</name>
        <dbReference type="ChEBI" id="CHEBI:57692"/>
    </ligand>
</feature>
<dbReference type="InterPro" id="IPR006091">
    <property type="entry name" value="Acyl-CoA_Oxase/DH_mid-dom"/>
</dbReference>
<dbReference type="RefSeq" id="WP_010381512.1">
    <property type="nucleotide sequence ID" value="NZ_AHCD03000035.1"/>
</dbReference>
<feature type="binding site" evidence="13">
    <location>
        <begin position="374"/>
        <end position="376"/>
    </location>
    <ligand>
        <name>FAD</name>
        <dbReference type="ChEBI" id="CHEBI:57692"/>
    </ligand>
</feature>
<comment type="cofactor">
    <cofactor evidence="1 13 14">
        <name>FAD</name>
        <dbReference type="ChEBI" id="CHEBI:57692"/>
    </cofactor>
</comment>
<proteinExistence type="inferred from homology"/>
<dbReference type="GeneID" id="61358456"/>
<feature type="binding site" evidence="13">
    <location>
        <position position="288"/>
    </location>
    <ligand>
        <name>FAD</name>
        <dbReference type="ChEBI" id="CHEBI:57692"/>
    </ligand>
</feature>
<dbReference type="FunFam" id="1.20.140.10:FF:000003">
    <property type="entry name" value="isovaleryl-CoA dehydrogenase, mitochondrial"/>
    <property type="match status" value="1"/>
</dbReference>
<dbReference type="SUPFAM" id="SSF56645">
    <property type="entry name" value="Acyl-CoA dehydrogenase NM domain-like"/>
    <property type="match status" value="1"/>
</dbReference>
<reference evidence="18 19" key="1">
    <citation type="submission" date="2019-10" db="EMBL/GenBank/DDBJ databases">
        <title>Pseudoalteromonas rubra S4059.</title>
        <authorList>
            <person name="Paulsen S."/>
            <person name="Wang X."/>
        </authorList>
    </citation>
    <scope>NUCLEOTIDE SEQUENCE [LARGE SCALE GENOMIC DNA]</scope>
    <source>
        <strain evidence="18 19">S4059</strain>
    </source>
</reference>
<dbReference type="InterPro" id="IPR006089">
    <property type="entry name" value="Acyl-CoA_DH_CS"/>
</dbReference>
<keyword evidence="6 14" id="KW-0285">Flavoprotein</keyword>
<keyword evidence="8" id="KW-0809">Transit peptide</keyword>
<evidence type="ECO:0000256" key="14">
    <source>
        <dbReference type="RuleBase" id="RU362125"/>
    </source>
</evidence>
<dbReference type="InterPro" id="IPR009075">
    <property type="entry name" value="AcylCo_DH/oxidase_C"/>
</dbReference>
<dbReference type="Pfam" id="PF02770">
    <property type="entry name" value="Acyl-CoA_dh_M"/>
    <property type="match status" value="1"/>
</dbReference>
<sequence>MSTVSLYKELNFGLGETADMIRDHVNSFASSEIAPLAEKTDEENAFPNEMWPKFGDMGLLGITVPEEFGGANMGYLEHVIAMEEISRASASIGLSYGAHSNLCVNQINRNGNQAQKEKYLPKLISGEHIGALAMSEPNSGSDVVSMKLKAEKKGDKFILNGNKMWITNGPDADVFVIYAKTDLDAGPRGITAFIVERDFPGFSTAQKLDKLGMRGSNTCELVFEDCEVPEENILGNYNEGVKVLMSGLDYERVVLAGGPLGIMQACMDVVVPYIHERKQFNQSIGEFQLVQGKIADMYTQMNAARSYVYTVAKACDRGETTRKDAAGVILYAAELATKMALDAIQLLGGNGYINEYPTGRLLRDAKLYEIGAGTSEIRRMLIGRELFTESR</sequence>
<evidence type="ECO:0000259" key="16">
    <source>
        <dbReference type="Pfam" id="PF02770"/>
    </source>
</evidence>
<keyword evidence="7 13" id="KW-0274">FAD</keyword>
<feature type="binding site" evidence="12">
    <location>
        <begin position="249"/>
        <end position="252"/>
    </location>
    <ligand>
        <name>substrate</name>
    </ligand>
</feature>
<evidence type="ECO:0000256" key="10">
    <source>
        <dbReference type="ARBA" id="ARBA00052875"/>
    </source>
</evidence>
<feature type="domain" description="Acyl-CoA dehydrogenase/oxidase N-terminal" evidence="17">
    <location>
        <begin position="16"/>
        <end position="127"/>
    </location>
</feature>
<comment type="pathway">
    <text evidence="2">Amino-acid degradation; L-leucine degradation; (S)-3-hydroxy-3-methylglutaryl-CoA from 3-isovaleryl-CoA: step 1/3.</text>
</comment>
<evidence type="ECO:0000259" key="17">
    <source>
        <dbReference type="Pfam" id="PF02771"/>
    </source>
</evidence>
<evidence type="ECO:0000313" key="18">
    <source>
        <dbReference type="EMBL" id="QPB83580.1"/>
    </source>
</evidence>
<evidence type="ECO:0000256" key="3">
    <source>
        <dbReference type="ARBA" id="ARBA00009347"/>
    </source>
</evidence>
<evidence type="ECO:0000256" key="6">
    <source>
        <dbReference type="ARBA" id="ARBA00022630"/>
    </source>
</evidence>
<dbReference type="InterPro" id="IPR037069">
    <property type="entry name" value="AcylCoA_DH/ox_N_sf"/>
</dbReference>
<dbReference type="Proteomes" id="UP000305729">
    <property type="component" value="Chromosome 1"/>
</dbReference>
<feature type="binding site" evidence="12">
    <location>
        <begin position="372"/>
        <end position="373"/>
    </location>
    <ligand>
        <name>substrate</name>
    </ligand>
</feature>
<dbReference type="AlphaFoldDB" id="A0A5S3V3J4"/>
<dbReference type="FunFam" id="1.10.540.10:FF:000022">
    <property type="entry name" value="Isovaleryl-CoA dehydrogenase isoform 2"/>
    <property type="match status" value="1"/>
</dbReference>
<dbReference type="PROSITE" id="PS00072">
    <property type="entry name" value="ACYL_COA_DH_1"/>
    <property type="match status" value="1"/>
</dbReference>
<protein>
    <recommendedName>
        <fullName evidence="5">Isovaleryl-CoA dehydrogenase, mitochondrial</fullName>
        <ecNumber evidence="4">1.3.8.4</ecNumber>
    </recommendedName>
</protein>
<dbReference type="EMBL" id="CP045429">
    <property type="protein sequence ID" value="QPB83580.1"/>
    <property type="molecule type" value="Genomic_DNA"/>
</dbReference>
<feature type="domain" description="Acyl-CoA oxidase/dehydrogenase middle" evidence="16">
    <location>
        <begin position="131"/>
        <end position="226"/>
    </location>
</feature>
<dbReference type="Pfam" id="PF02771">
    <property type="entry name" value="Acyl-CoA_dh_N"/>
    <property type="match status" value="1"/>
</dbReference>
<dbReference type="GO" id="GO:0006552">
    <property type="term" value="P:L-leucine catabolic process"/>
    <property type="evidence" value="ECO:0007669"/>
    <property type="project" value="TreeGrafter"/>
</dbReference>
<dbReference type="InterPro" id="IPR034183">
    <property type="entry name" value="IVD"/>
</dbReference>
<dbReference type="Gene3D" id="2.40.110.10">
    <property type="entry name" value="Butyryl-CoA Dehydrogenase, subunit A, domain 2"/>
    <property type="match status" value="1"/>
</dbReference>
<evidence type="ECO:0000256" key="12">
    <source>
        <dbReference type="PIRSR" id="PIRSR634183-2"/>
    </source>
</evidence>
<evidence type="ECO:0000256" key="4">
    <source>
        <dbReference type="ARBA" id="ARBA00012044"/>
    </source>
</evidence>
<dbReference type="PROSITE" id="PS00073">
    <property type="entry name" value="ACYL_COA_DH_2"/>
    <property type="match status" value="1"/>
</dbReference>
<dbReference type="InterPro" id="IPR009100">
    <property type="entry name" value="AcylCoA_DH/oxidase_NM_dom_sf"/>
</dbReference>
<feature type="active site" description="Proton acceptor" evidence="11">
    <location>
        <position position="251"/>
    </location>
</feature>
<evidence type="ECO:0000256" key="9">
    <source>
        <dbReference type="ARBA" id="ARBA00023002"/>
    </source>
</evidence>
<evidence type="ECO:0000259" key="15">
    <source>
        <dbReference type="Pfam" id="PF00441"/>
    </source>
</evidence>
<dbReference type="STRING" id="43658.AT705_04295"/>
<dbReference type="EC" id="1.3.8.4" evidence="4"/>